<organism evidence="1 2">
    <name type="scientific">Planoprotostelium fungivorum</name>
    <dbReference type="NCBI Taxonomy" id="1890364"/>
    <lineage>
        <taxon>Eukaryota</taxon>
        <taxon>Amoebozoa</taxon>
        <taxon>Evosea</taxon>
        <taxon>Variosea</taxon>
        <taxon>Cavosteliida</taxon>
        <taxon>Cavosteliaceae</taxon>
        <taxon>Planoprotostelium</taxon>
    </lineage>
</organism>
<protein>
    <submittedName>
        <fullName evidence="1">Uncharacterized protein</fullName>
    </submittedName>
</protein>
<evidence type="ECO:0000313" key="2">
    <source>
        <dbReference type="Proteomes" id="UP000241769"/>
    </source>
</evidence>
<evidence type="ECO:0000313" key="1">
    <source>
        <dbReference type="EMBL" id="PRP74675.1"/>
    </source>
</evidence>
<gene>
    <name evidence="1" type="ORF">PROFUN_03597</name>
</gene>
<dbReference type="EMBL" id="MDYQ01000448">
    <property type="protein sequence ID" value="PRP74675.1"/>
    <property type="molecule type" value="Genomic_DNA"/>
</dbReference>
<sequence>MNDNNRREPQCEFNIVFPFLPAAPFAAARGLHCQPVHSQLSSSELNVSGMKLIERKVILDSQHTSTELLLAVLEMHYVSVLQAMTIQGTTRADPLRFDTNQQPEIHVHQR</sequence>
<keyword evidence="2" id="KW-1185">Reference proteome</keyword>
<dbReference type="Proteomes" id="UP000241769">
    <property type="component" value="Unassembled WGS sequence"/>
</dbReference>
<proteinExistence type="predicted"/>
<name>A0A2P6MSJ5_9EUKA</name>
<reference evidence="1 2" key="1">
    <citation type="journal article" date="2018" name="Genome Biol. Evol.">
        <title>Multiple Roots of Fruiting Body Formation in Amoebozoa.</title>
        <authorList>
            <person name="Hillmann F."/>
            <person name="Forbes G."/>
            <person name="Novohradska S."/>
            <person name="Ferling I."/>
            <person name="Riege K."/>
            <person name="Groth M."/>
            <person name="Westermann M."/>
            <person name="Marz M."/>
            <person name="Spaller T."/>
            <person name="Winckler T."/>
            <person name="Schaap P."/>
            <person name="Glockner G."/>
        </authorList>
    </citation>
    <scope>NUCLEOTIDE SEQUENCE [LARGE SCALE GENOMIC DNA]</scope>
    <source>
        <strain evidence="1 2">Jena</strain>
    </source>
</reference>
<dbReference type="AlphaFoldDB" id="A0A2P6MSJ5"/>
<accession>A0A2P6MSJ5</accession>
<dbReference type="InParanoid" id="A0A2P6MSJ5"/>
<comment type="caution">
    <text evidence="1">The sequence shown here is derived from an EMBL/GenBank/DDBJ whole genome shotgun (WGS) entry which is preliminary data.</text>
</comment>